<reference evidence="8" key="1">
    <citation type="journal article" date="2014" name="Int. J. Syst. Evol. Microbiol.">
        <title>Complete genome sequence of Corynebacterium casei LMG S-19264T (=DSM 44701T), isolated from a smear-ripened cheese.</title>
        <authorList>
            <consortium name="US DOE Joint Genome Institute (JGI-PGF)"/>
            <person name="Walter F."/>
            <person name="Albersmeier A."/>
            <person name="Kalinowski J."/>
            <person name="Ruckert C."/>
        </authorList>
    </citation>
    <scope>NUCLEOTIDE SEQUENCE</scope>
    <source>
        <strain evidence="8">JCM 19831</strain>
    </source>
</reference>
<dbReference type="InterPro" id="IPR007197">
    <property type="entry name" value="rSAM"/>
</dbReference>
<dbReference type="InterPro" id="IPR058240">
    <property type="entry name" value="rSAM_sf"/>
</dbReference>
<dbReference type="RefSeq" id="WP_190253031.1">
    <property type="nucleotide sequence ID" value="NZ_BMPI01000030.1"/>
</dbReference>
<keyword evidence="6" id="KW-0411">Iron-sulfur</keyword>
<dbReference type="Pfam" id="PF13353">
    <property type="entry name" value="Fer4_12"/>
    <property type="match status" value="1"/>
</dbReference>
<dbReference type="GO" id="GO:0051539">
    <property type="term" value="F:4 iron, 4 sulfur cluster binding"/>
    <property type="evidence" value="ECO:0007669"/>
    <property type="project" value="UniProtKB-KW"/>
</dbReference>
<evidence type="ECO:0000256" key="3">
    <source>
        <dbReference type="ARBA" id="ARBA00022691"/>
    </source>
</evidence>
<accession>A0A917U0D8</accession>
<evidence type="ECO:0000256" key="2">
    <source>
        <dbReference type="ARBA" id="ARBA00022485"/>
    </source>
</evidence>
<keyword evidence="4" id="KW-0479">Metal-binding</keyword>
<dbReference type="Proteomes" id="UP000642070">
    <property type="component" value="Unassembled WGS sequence"/>
</dbReference>
<dbReference type="EC" id="1.97.1.-" evidence="7"/>
<dbReference type="InterPro" id="IPR012837">
    <property type="entry name" value="NrdG"/>
</dbReference>
<dbReference type="GO" id="GO:0043365">
    <property type="term" value="F:[formate-C-acetyltransferase]-activating enzyme activity"/>
    <property type="evidence" value="ECO:0007669"/>
    <property type="project" value="InterPro"/>
</dbReference>
<organism evidence="8 9">
    <name type="scientific">Dactylosporangium sucinum</name>
    <dbReference type="NCBI Taxonomy" id="1424081"/>
    <lineage>
        <taxon>Bacteria</taxon>
        <taxon>Bacillati</taxon>
        <taxon>Actinomycetota</taxon>
        <taxon>Actinomycetes</taxon>
        <taxon>Micromonosporales</taxon>
        <taxon>Micromonosporaceae</taxon>
        <taxon>Dactylosporangium</taxon>
    </lineage>
</organism>
<keyword evidence="9" id="KW-1185">Reference proteome</keyword>
<evidence type="ECO:0000256" key="5">
    <source>
        <dbReference type="ARBA" id="ARBA00023004"/>
    </source>
</evidence>
<evidence type="ECO:0000256" key="7">
    <source>
        <dbReference type="PIRNR" id="PIRNR000368"/>
    </source>
</evidence>
<dbReference type="InterPro" id="IPR034457">
    <property type="entry name" value="Organic_radical-activating"/>
</dbReference>
<reference evidence="8" key="2">
    <citation type="submission" date="2020-09" db="EMBL/GenBank/DDBJ databases">
        <authorList>
            <person name="Sun Q."/>
            <person name="Ohkuma M."/>
        </authorList>
    </citation>
    <scope>NUCLEOTIDE SEQUENCE</scope>
    <source>
        <strain evidence="8">JCM 19831</strain>
    </source>
</reference>
<evidence type="ECO:0000256" key="4">
    <source>
        <dbReference type="ARBA" id="ARBA00022723"/>
    </source>
</evidence>
<comment type="cofactor">
    <cofactor evidence="1">
        <name>[4Fe-4S] cluster</name>
        <dbReference type="ChEBI" id="CHEBI:49883"/>
    </cofactor>
</comment>
<keyword evidence="3" id="KW-0949">S-adenosyl-L-methionine</keyword>
<dbReference type="GO" id="GO:0046872">
    <property type="term" value="F:metal ion binding"/>
    <property type="evidence" value="ECO:0007669"/>
    <property type="project" value="UniProtKB-KW"/>
</dbReference>
<dbReference type="PANTHER" id="PTHR30352">
    <property type="entry name" value="PYRUVATE FORMATE-LYASE-ACTIVATING ENZYME"/>
    <property type="match status" value="1"/>
</dbReference>
<dbReference type="InterPro" id="IPR013785">
    <property type="entry name" value="Aldolase_TIM"/>
</dbReference>
<protein>
    <recommendedName>
        <fullName evidence="7">Anaerobic ribonucleoside-triphosphate reductase-activating protein</fullName>
        <ecNumber evidence="7">1.97.1.-</ecNumber>
    </recommendedName>
</protein>
<proteinExistence type="inferred from homology"/>
<dbReference type="SUPFAM" id="SSF102114">
    <property type="entry name" value="Radical SAM enzymes"/>
    <property type="match status" value="1"/>
</dbReference>
<gene>
    <name evidence="8" type="ORF">GCM10007977_057000</name>
</gene>
<dbReference type="CDD" id="cd01335">
    <property type="entry name" value="Radical_SAM"/>
    <property type="match status" value="1"/>
</dbReference>
<evidence type="ECO:0000256" key="1">
    <source>
        <dbReference type="ARBA" id="ARBA00001966"/>
    </source>
</evidence>
<dbReference type="AlphaFoldDB" id="A0A917U0D8"/>
<keyword evidence="7" id="KW-0560">Oxidoreductase</keyword>
<dbReference type="Gene3D" id="3.20.20.70">
    <property type="entry name" value="Aldolase class I"/>
    <property type="match status" value="1"/>
</dbReference>
<name>A0A917U0D8_9ACTN</name>
<keyword evidence="2" id="KW-0004">4Fe-4S</keyword>
<comment type="caution">
    <text evidence="8">The sequence shown here is derived from an EMBL/GenBank/DDBJ whole genome shotgun (WGS) entry which is preliminary data.</text>
</comment>
<comment type="function">
    <text evidence="7">Activation of anaerobic ribonucleoside-triphosphate reductase under anaerobic conditions by generation of an organic free radical, using S-adenosylmethionine and reduced flavodoxin as cosubstrates to produce 5'-deoxy-adenosine.</text>
</comment>
<dbReference type="SFLD" id="SFLDS00029">
    <property type="entry name" value="Radical_SAM"/>
    <property type="match status" value="1"/>
</dbReference>
<comment type="similarity">
    <text evidence="7">Belongs to the organic radical-activating enzymes family.</text>
</comment>
<dbReference type="EMBL" id="BMPI01000030">
    <property type="protein sequence ID" value="GGM47992.1"/>
    <property type="molecule type" value="Genomic_DNA"/>
</dbReference>
<evidence type="ECO:0000256" key="6">
    <source>
        <dbReference type="ARBA" id="ARBA00023014"/>
    </source>
</evidence>
<dbReference type="PIRSF" id="PIRSF000368">
    <property type="entry name" value="NrdG"/>
    <property type="match status" value="1"/>
</dbReference>
<dbReference type="PANTHER" id="PTHR30352:SF4">
    <property type="entry name" value="PYRUVATE FORMATE-LYASE 2-ACTIVATING ENZYME"/>
    <property type="match status" value="1"/>
</dbReference>
<keyword evidence="5" id="KW-0408">Iron</keyword>
<evidence type="ECO:0000313" key="9">
    <source>
        <dbReference type="Proteomes" id="UP000642070"/>
    </source>
</evidence>
<evidence type="ECO:0000313" key="8">
    <source>
        <dbReference type="EMBL" id="GGM47992.1"/>
    </source>
</evidence>
<sequence>MDLTLHGVLRRSRANGPGERLVVWVQGCSLGCPGCFNPGTHPARGTARSVDDLVATALADGVEGVTLSGGEPLEQPAPVAAFGAALRPTGLGLIVLTGFTRAEIERDPARRAAVADADLVVAGRYQRRRHLGARLRGSANKEYWWRTARYRAADLEALPDLEVLIAADGTVTTTGMVGT</sequence>